<evidence type="ECO:0000256" key="5">
    <source>
        <dbReference type="ARBA" id="ARBA00022842"/>
    </source>
</evidence>
<dbReference type="GO" id="GO:0016787">
    <property type="term" value="F:hydrolase activity"/>
    <property type="evidence" value="ECO:0007669"/>
    <property type="project" value="UniProtKB-KW"/>
</dbReference>
<keyword evidence="5 10" id="KW-0460">Magnesium</keyword>
<dbReference type="Proteomes" id="UP000009222">
    <property type="component" value="Chromosome"/>
</dbReference>
<dbReference type="PANTHER" id="PTHR34353:SF2">
    <property type="entry name" value="CRISPR-ASSOCIATED ENDONUCLEASE CAS1 1"/>
    <property type="match status" value="1"/>
</dbReference>
<evidence type="ECO:0000313" key="12">
    <source>
        <dbReference type="Proteomes" id="UP000009222"/>
    </source>
</evidence>
<dbReference type="HAMAP" id="MF_01470">
    <property type="entry name" value="Cas1"/>
    <property type="match status" value="1"/>
</dbReference>
<keyword evidence="2 10" id="KW-0479">Metal-binding</keyword>
<keyword evidence="7 10" id="KW-0238">DNA-binding</keyword>
<dbReference type="Gene3D" id="3.100.10.20">
    <property type="entry name" value="CRISPR-associated endonuclease Cas1, N-terminal domain"/>
    <property type="match status" value="1"/>
</dbReference>
<dbReference type="KEGG" id="taz:TREAZ_2810"/>
<dbReference type="InParanoid" id="F5YD07"/>
<evidence type="ECO:0000256" key="10">
    <source>
        <dbReference type="HAMAP-Rule" id="MF_01470"/>
    </source>
</evidence>
<dbReference type="Gene3D" id="1.20.120.920">
    <property type="entry name" value="CRISPR-associated endonuclease Cas1, C-terminal domain"/>
    <property type="match status" value="1"/>
</dbReference>
<dbReference type="InterPro" id="IPR042211">
    <property type="entry name" value="CRISPR-assoc_Cas1_N"/>
</dbReference>
<evidence type="ECO:0000256" key="6">
    <source>
        <dbReference type="ARBA" id="ARBA00023118"/>
    </source>
</evidence>
<dbReference type="eggNOG" id="COG1518">
    <property type="taxonomic scope" value="Bacteria"/>
</dbReference>
<dbReference type="RefSeq" id="WP_015712728.1">
    <property type="nucleotide sequence ID" value="NC_015577.1"/>
</dbReference>
<feature type="binding site" evidence="10">
    <location>
        <position position="225"/>
    </location>
    <ligand>
        <name>Mn(2+)</name>
        <dbReference type="ChEBI" id="CHEBI:29035"/>
    </ligand>
</feature>
<proteinExistence type="inferred from homology"/>
<accession>F5YD07</accession>
<dbReference type="STRING" id="545695.TREAZ_2810"/>
<dbReference type="OrthoDB" id="9803119at2"/>
<keyword evidence="3 10" id="KW-0255">Endonuclease</keyword>
<evidence type="ECO:0000256" key="1">
    <source>
        <dbReference type="ARBA" id="ARBA00022722"/>
    </source>
</evidence>
<dbReference type="AlphaFoldDB" id="F5YD07"/>
<evidence type="ECO:0000256" key="9">
    <source>
        <dbReference type="ARBA" id="ARBA00038592"/>
    </source>
</evidence>
<dbReference type="InterPro" id="IPR042206">
    <property type="entry name" value="CRISPR-assoc_Cas1_C"/>
</dbReference>
<keyword evidence="12" id="KW-1185">Reference proteome</keyword>
<keyword evidence="8 10" id="KW-0464">Manganese</keyword>
<evidence type="ECO:0000256" key="4">
    <source>
        <dbReference type="ARBA" id="ARBA00022801"/>
    </source>
</evidence>
<organism evidence="11 12">
    <name type="scientific">Leadbettera azotonutricia (strain ATCC BAA-888 / DSM 13862 / ZAS-9)</name>
    <name type="common">Treponema azotonutricium</name>
    <dbReference type="NCBI Taxonomy" id="545695"/>
    <lineage>
        <taxon>Bacteria</taxon>
        <taxon>Pseudomonadati</taxon>
        <taxon>Spirochaetota</taxon>
        <taxon>Spirochaetia</taxon>
        <taxon>Spirochaetales</taxon>
        <taxon>Breznakiellaceae</taxon>
        <taxon>Leadbettera</taxon>
    </lineage>
</organism>
<evidence type="ECO:0000256" key="8">
    <source>
        <dbReference type="ARBA" id="ARBA00023211"/>
    </source>
</evidence>
<dbReference type="EMBL" id="CP001841">
    <property type="protein sequence ID" value="AEF81880.1"/>
    <property type="molecule type" value="Genomic_DNA"/>
</dbReference>
<dbReference type="GO" id="GO:0051607">
    <property type="term" value="P:defense response to virus"/>
    <property type="evidence" value="ECO:0007669"/>
    <property type="project" value="UniProtKB-UniRule"/>
</dbReference>
<dbReference type="Pfam" id="PF01867">
    <property type="entry name" value="Cas_Cas1"/>
    <property type="match status" value="1"/>
</dbReference>
<gene>
    <name evidence="10 11" type="primary">cas1</name>
    <name evidence="11" type="ordered locus">TREAZ_2810</name>
</gene>
<dbReference type="HOGENOM" id="CLU_052779_1_0_12"/>
<dbReference type="GO" id="GO:0003677">
    <property type="term" value="F:DNA binding"/>
    <property type="evidence" value="ECO:0007669"/>
    <property type="project" value="UniProtKB-KW"/>
</dbReference>
<dbReference type="CDD" id="cd09634">
    <property type="entry name" value="Cas1_I-II-III"/>
    <property type="match status" value="1"/>
</dbReference>
<dbReference type="NCBIfam" id="TIGR00287">
    <property type="entry name" value="cas1"/>
    <property type="match status" value="1"/>
</dbReference>
<dbReference type="GO" id="GO:0043571">
    <property type="term" value="P:maintenance of CRISPR repeat elements"/>
    <property type="evidence" value="ECO:0007669"/>
    <property type="project" value="UniProtKB-UniRule"/>
</dbReference>
<comment type="similarity">
    <text evidence="10">Belongs to the CRISPR-associated endonuclease Cas1 family.</text>
</comment>
<feature type="binding site" evidence="10">
    <location>
        <position position="159"/>
    </location>
    <ligand>
        <name>Mn(2+)</name>
        <dbReference type="ChEBI" id="CHEBI:29035"/>
    </ligand>
</feature>
<protein>
    <recommendedName>
        <fullName evidence="10">CRISPR-associated endonuclease Cas1</fullName>
        <ecNumber evidence="10">3.1.-.-</ecNumber>
    </recommendedName>
</protein>
<reference evidence="12" key="1">
    <citation type="submission" date="2009-12" db="EMBL/GenBank/DDBJ databases">
        <title>Complete sequence of Treponema azotonutricium strain ZAS-9.</title>
        <authorList>
            <person name="Tetu S.G."/>
            <person name="Matson E."/>
            <person name="Ren Q."/>
            <person name="Seshadri R."/>
            <person name="Elbourne L."/>
            <person name="Hassan K.A."/>
            <person name="Durkin A."/>
            <person name="Radune D."/>
            <person name="Mohamoud Y."/>
            <person name="Shay R."/>
            <person name="Jin S."/>
            <person name="Zhang X."/>
            <person name="Lucey K."/>
            <person name="Ballor N.R."/>
            <person name="Ottesen E."/>
            <person name="Rosenthal R."/>
            <person name="Allen A."/>
            <person name="Leadbetter J.R."/>
            <person name="Paulsen I.T."/>
        </authorList>
    </citation>
    <scope>NUCLEOTIDE SEQUENCE [LARGE SCALE GENOMIC DNA]</scope>
    <source>
        <strain evidence="12">ATCC BAA-888 / DSM 13862 / ZAS-9</strain>
    </source>
</reference>
<comment type="cofactor">
    <cofactor evidence="10">
        <name>Mg(2+)</name>
        <dbReference type="ChEBI" id="CHEBI:18420"/>
    </cofactor>
    <cofactor evidence="10">
        <name>Mn(2+)</name>
        <dbReference type="ChEBI" id="CHEBI:29035"/>
    </cofactor>
</comment>
<dbReference type="GO" id="GO:0004519">
    <property type="term" value="F:endonuclease activity"/>
    <property type="evidence" value="ECO:0007669"/>
    <property type="project" value="UniProtKB-UniRule"/>
</dbReference>
<dbReference type="PANTHER" id="PTHR34353">
    <property type="entry name" value="CRISPR-ASSOCIATED ENDONUCLEASE CAS1 1"/>
    <property type="match status" value="1"/>
</dbReference>
<dbReference type="GO" id="GO:0046872">
    <property type="term" value="F:metal ion binding"/>
    <property type="evidence" value="ECO:0007669"/>
    <property type="project" value="UniProtKB-UniRule"/>
</dbReference>
<name>F5YD07_LEAAZ</name>
<feature type="binding site" evidence="10">
    <location>
        <position position="240"/>
    </location>
    <ligand>
        <name>Mn(2+)</name>
        <dbReference type="ChEBI" id="CHEBI:29035"/>
    </ligand>
</feature>
<reference evidence="11 12" key="2">
    <citation type="journal article" date="2011" name="ISME J.">
        <title>RNA-seq reveals cooperative metabolic interactions between two termite-gut spirochete species in co-culture.</title>
        <authorList>
            <person name="Rosenthal A.Z."/>
            <person name="Matson E.G."/>
            <person name="Eldar A."/>
            <person name="Leadbetter J.R."/>
        </authorList>
    </citation>
    <scope>NUCLEOTIDE SEQUENCE [LARGE SCALE GENOMIC DNA]</scope>
    <source>
        <strain evidence="12">ATCC BAA-888 / DSM 13862 / ZAS-9</strain>
    </source>
</reference>
<evidence type="ECO:0000313" key="11">
    <source>
        <dbReference type="EMBL" id="AEF81880.1"/>
    </source>
</evidence>
<evidence type="ECO:0000256" key="3">
    <source>
        <dbReference type="ARBA" id="ARBA00022759"/>
    </source>
</evidence>
<keyword evidence="6 10" id="KW-0051">Antiviral defense</keyword>
<dbReference type="InterPro" id="IPR050646">
    <property type="entry name" value="Cas1"/>
</dbReference>
<dbReference type="InterPro" id="IPR002729">
    <property type="entry name" value="CRISPR-assoc_Cas1"/>
</dbReference>
<comment type="subunit">
    <text evidence="9 10">Homodimer, forms a heterotetramer with a Cas2 homodimer.</text>
</comment>
<dbReference type="EC" id="3.1.-.-" evidence="10"/>
<comment type="function">
    <text evidence="10">CRISPR (clustered regularly interspaced short palindromic repeat), is an adaptive immune system that provides protection against mobile genetic elements (viruses, transposable elements and conjugative plasmids). CRISPR clusters contain spacers, sequences complementary to antecedent mobile elements, and target invading nucleic acids. CRISPR clusters are transcribed and processed into CRISPR RNA (crRNA). Acts as a dsDNA endonuclease. Involved in the integration of spacer DNA into the CRISPR cassette.</text>
</comment>
<keyword evidence="1 10" id="KW-0540">Nuclease</keyword>
<evidence type="ECO:0000256" key="7">
    <source>
        <dbReference type="ARBA" id="ARBA00023125"/>
    </source>
</evidence>
<keyword evidence="4 10" id="KW-0378">Hydrolase</keyword>
<evidence type="ECO:0000256" key="2">
    <source>
        <dbReference type="ARBA" id="ARBA00022723"/>
    </source>
</evidence>
<sequence length="338" mass="38087">MPVVYVISDHGRLHKANEIFEFTDANGDTKKIFPHTMESLIITGMVTITGEAMRLLMQHQINTLFVSPNGKYNGKLNFANAKNIFLRKKQYAISDNDALALPIAKSIVLAKIKNEISFVQRIKRKNGYDDEFSQAIQALKAALEGAECAENHGELRGHEGIAARNYFSVFRHNLIPEWAQFPRRSKNPPLTNINSVLSFLYTLLMYRVETAIEITGLDPMAGFLHAAEYGKNALVFDLMEEFRTPIADTLCCALCNLGALLPGDFEPADISGDTAAIYLNKEGLSKAISAFEKKMETKLHYQPLNTELSLDEIIIEQVKHFKRVLMGEESEYRGYLYK</sequence>